<keyword evidence="8" id="KW-0479">Metal-binding</keyword>
<evidence type="ECO:0000256" key="13">
    <source>
        <dbReference type="ARBA" id="ARBA00023098"/>
    </source>
</evidence>
<evidence type="ECO:0000256" key="27">
    <source>
        <dbReference type="ARBA" id="ARBA00048209"/>
    </source>
</evidence>
<evidence type="ECO:0000256" key="3">
    <source>
        <dbReference type="ARBA" id="ARBA00010594"/>
    </source>
</evidence>
<keyword evidence="15" id="KW-1015">Disulfide bond</keyword>
<evidence type="ECO:0000256" key="17">
    <source>
        <dbReference type="ARBA" id="ARBA00023288"/>
    </source>
</evidence>
<proteinExistence type="inferred from homology"/>
<evidence type="ECO:0000256" key="12">
    <source>
        <dbReference type="ARBA" id="ARBA00022963"/>
    </source>
</evidence>
<evidence type="ECO:0000313" key="34">
    <source>
        <dbReference type="Proteomes" id="UP000728032"/>
    </source>
</evidence>
<evidence type="ECO:0000313" key="33">
    <source>
        <dbReference type="EMBL" id="CAD7657270.1"/>
    </source>
</evidence>
<dbReference type="Gene3D" id="3.40.720.10">
    <property type="entry name" value="Alkaline Phosphatase, subunit A"/>
    <property type="match status" value="1"/>
</dbReference>
<evidence type="ECO:0000256" key="16">
    <source>
        <dbReference type="ARBA" id="ARBA00023180"/>
    </source>
</evidence>
<comment type="cofactor">
    <cofactor evidence="1">
        <name>Zn(2+)</name>
        <dbReference type="ChEBI" id="CHEBI:29105"/>
    </cofactor>
</comment>
<dbReference type="OrthoDB" id="6496993at2759"/>
<comment type="catalytic activity">
    <reaction evidence="26">
        <text>1-tetradecanoyl-sn-glycero-3-phosphocholine + H2O = 1-tetradecanoyl-sn-glycerol + phosphocholine + H(+)</text>
        <dbReference type="Rhea" id="RHEA:40999"/>
        <dbReference type="ChEBI" id="CHEBI:15377"/>
        <dbReference type="ChEBI" id="CHEBI:15378"/>
        <dbReference type="ChEBI" id="CHEBI:64489"/>
        <dbReference type="ChEBI" id="CHEBI:75536"/>
        <dbReference type="ChEBI" id="CHEBI:295975"/>
    </reaction>
    <physiologicalReaction direction="left-to-right" evidence="26">
        <dbReference type="Rhea" id="RHEA:41000"/>
    </physiologicalReaction>
</comment>
<evidence type="ECO:0000256" key="11">
    <source>
        <dbReference type="ARBA" id="ARBA00022833"/>
    </source>
</evidence>
<keyword evidence="11" id="KW-0862">Zinc</keyword>
<protein>
    <recommendedName>
        <fullName evidence="4">glycerophosphocholine cholinephosphodiesterase</fullName>
        <ecNumber evidence="4">3.1.4.38</ecNumber>
    </recommendedName>
    <alternativeName>
        <fullName evidence="19">Choline-specific glycerophosphodiester phosphodiesterase</fullName>
    </alternativeName>
    <alternativeName>
        <fullName evidence="18">Ectonucleotide pyrophosphatase/phosphodiesterase family member 6</fullName>
    </alternativeName>
</protein>
<comment type="catalytic activity">
    <reaction evidence="24">
        <text>a 1-O-alkyl-sn-glycero-3-phosphocholine + H2O = a 1-O-alkyl-sn-glycerol + phosphocholine + H(+)</text>
        <dbReference type="Rhea" id="RHEA:36083"/>
        <dbReference type="ChEBI" id="CHEBI:15377"/>
        <dbReference type="ChEBI" id="CHEBI:15378"/>
        <dbReference type="ChEBI" id="CHEBI:15850"/>
        <dbReference type="ChEBI" id="CHEBI:30909"/>
        <dbReference type="ChEBI" id="CHEBI:295975"/>
    </reaction>
    <physiologicalReaction direction="left-to-right" evidence="24">
        <dbReference type="Rhea" id="RHEA:36084"/>
    </physiologicalReaction>
</comment>
<dbReference type="InterPro" id="IPR017850">
    <property type="entry name" value="Alkaline_phosphatase_core_sf"/>
</dbReference>
<dbReference type="EC" id="3.1.4.38" evidence="4"/>
<evidence type="ECO:0000256" key="21">
    <source>
        <dbReference type="ARBA" id="ARBA00047290"/>
    </source>
</evidence>
<feature type="compositionally biased region" description="Polar residues" evidence="32">
    <location>
        <begin position="211"/>
        <end position="221"/>
    </location>
</feature>
<evidence type="ECO:0000256" key="1">
    <source>
        <dbReference type="ARBA" id="ARBA00001947"/>
    </source>
</evidence>
<evidence type="ECO:0000256" key="20">
    <source>
        <dbReference type="ARBA" id="ARBA00046203"/>
    </source>
</evidence>
<sequence length="253" mass="28380">MAMRLKSDNKSLLKYSMNNRLKCIERVRPAMGDELKSRFAVKSSHYSNTINAIHFMSSLTAEEYSDQMDYLTHDSFKPKDLRSALERMNVNQGTNSNGAANPEEPMMISPAATPPSSQSTANSYPNWYSITTGRYAENHGFIQNYMYDNVTHELFLMTPFPNTSHPHWWTQSEPLWITAEKHDIKTAMDVLTLIKDSFKSKDLRSALERMNVNQGTSSNGAATPEEPMMISPAATPPSSPSTAVLSAAFNLKK</sequence>
<evidence type="ECO:0000256" key="4">
    <source>
        <dbReference type="ARBA" id="ARBA00012318"/>
    </source>
</evidence>
<keyword evidence="17" id="KW-0449">Lipoprotein</keyword>
<keyword evidence="7" id="KW-0336">GPI-anchor</keyword>
<evidence type="ECO:0000256" key="10">
    <source>
        <dbReference type="ARBA" id="ARBA00022801"/>
    </source>
</evidence>
<dbReference type="GO" id="GO:0016042">
    <property type="term" value="P:lipid catabolic process"/>
    <property type="evidence" value="ECO:0007669"/>
    <property type="project" value="UniProtKB-KW"/>
</dbReference>
<dbReference type="GO" id="GO:0047390">
    <property type="term" value="F:glycerophosphocholine cholinephosphodiesterase activity"/>
    <property type="evidence" value="ECO:0007669"/>
    <property type="project" value="UniProtKB-EC"/>
</dbReference>
<evidence type="ECO:0000256" key="23">
    <source>
        <dbReference type="ARBA" id="ARBA00047482"/>
    </source>
</evidence>
<comment type="catalytic activity">
    <reaction evidence="22">
        <text>1-(9Z-octadecenoyl)-sn-glycero-3-phosphocholine + H2O = 1-(9Z-octadecenoyl)-sn-glycerol + phosphocholine + H(+)</text>
        <dbReference type="Rhea" id="RHEA:41091"/>
        <dbReference type="ChEBI" id="CHEBI:15377"/>
        <dbReference type="ChEBI" id="CHEBI:15378"/>
        <dbReference type="ChEBI" id="CHEBI:28610"/>
        <dbReference type="ChEBI" id="CHEBI:75757"/>
        <dbReference type="ChEBI" id="CHEBI:295975"/>
    </reaction>
    <physiologicalReaction direction="left-to-right" evidence="22">
        <dbReference type="Rhea" id="RHEA:41092"/>
    </physiologicalReaction>
</comment>
<comment type="similarity">
    <text evidence="3">Belongs to the nucleotide pyrophosphatase/phosphodiesterase family.</text>
</comment>
<dbReference type="GO" id="GO:0098552">
    <property type="term" value="C:side of membrane"/>
    <property type="evidence" value="ECO:0007669"/>
    <property type="project" value="UniProtKB-KW"/>
</dbReference>
<evidence type="ECO:0000256" key="31">
    <source>
        <dbReference type="ARBA" id="ARBA00049320"/>
    </source>
</evidence>
<comment type="catalytic activity">
    <reaction evidence="28">
        <text>sphing-4-enine-phosphocholine + H2O = sphing-4-enine + phosphocholine + H(+)</text>
        <dbReference type="Rhea" id="RHEA:41095"/>
        <dbReference type="ChEBI" id="CHEBI:15377"/>
        <dbReference type="ChEBI" id="CHEBI:15378"/>
        <dbReference type="ChEBI" id="CHEBI:57756"/>
        <dbReference type="ChEBI" id="CHEBI:58906"/>
        <dbReference type="ChEBI" id="CHEBI:295975"/>
    </reaction>
    <physiologicalReaction direction="left-to-right" evidence="28">
        <dbReference type="Rhea" id="RHEA:41096"/>
    </physiologicalReaction>
</comment>
<evidence type="ECO:0000256" key="32">
    <source>
        <dbReference type="SAM" id="MobiDB-lite"/>
    </source>
</evidence>
<comment type="catalytic activity">
    <reaction evidence="23">
        <text>glycero-2-phosphocholine + H2O = phosphocholine + glycerol + H(+)</text>
        <dbReference type="Rhea" id="RHEA:61684"/>
        <dbReference type="ChEBI" id="CHEBI:15377"/>
        <dbReference type="ChEBI" id="CHEBI:15378"/>
        <dbReference type="ChEBI" id="CHEBI:17754"/>
        <dbReference type="ChEBI" id="CHEBI:144950"/>
        <dbReference type="ChEBI" id="CHEBI:295975"/>
    </reaction>
    <physiologicalReaction direction="left-to-right" evidence="23">
        <dbReference type="Rhea" id="RHEA:61685"/>
    </physiologicalReaction>
</comment>
<keyword evidence="5" id="KW-1003">Cell membrane</keyword>
<organism evidence="33">
    <name type="scientific">Oppiella nova</name>
    <dbReference type="NCBI Taxonomy" id="334625"/>
    <lineage>
        <taxon>Eukaryota</taxon>
        <taxon>Metazoa</taxon>
        <taxon>Ecdysozoa</taxon>
        <taxon>Arthropoda</taxon>
        <taxon>Chelicerata</taxon>
        <taxon>Arachnida</taxon>
        <taxon>Acari</taxon>
        <taxon>Acariformes</taxon>
        <taxon>Sarcoptiformes</taxon>
        <taxon>Oribatida</taxon>
        <taxon>Brachypylina</taxon>
        <taxon>Oppioidea</taxon>
        <taxon>Oppiidae</taxon>
        <taxon>Oppiella</taxon>
    </lineage>
</organism>
<dbReference type="GO" id="GO:0046872">
    <property type="term" value="F:metal ion binding"/>
    <property type="evidence" value="ECO:0007669"/>
    <property type="project" value="UniProtKB-KW"/>
</dbReference>
<evidence type="ECO:0000256" key="9">
    <source>
        <dbReference type="ARBA" id="ARBA00022729"/>
    </source>
</evidence>
<evidence type="ECO:0000256" key="24">
    <source>
        <dbReference type="ARBA" id="ARBA00047494"/>
    </source>
</evidence>
<keyword evidence="9" id="KW-0732">Signal</keyword>
<evidence type="ECO:0000256" key="7">
    <source>
        <dbReference type="ARBA" id="ARBA00022622"/>
    </source>
</evidence>
<gene>
    <name evidence="33" type="ORF">ONB1V03_LOCUS13900</name>
</gene>
<accession>A0A7R9MBQ8</accession>
<evidence type="ECO:0000256" key="2">
    <source>
        <dbReference type="ARBA" id="ARBA00004609"/>
    </source>
</evidence>
<dbReference type="Pfam" id="PF01663">
    <property type="entry name" value="Phosphodiest"/>
    <property type="match status" value="1"/>
</dbReference>
<evidence type="ECO:0000256" key="6">
    <source>
        <dbReference type="ARBA" id="ARBA00022553"/>
    </source>
</evidence>
<dbReference type="EMBL" id="OC927513">
    <property type="protein sequence ID" value="CAD7657270.1"/>
    <property type="molecule type" value="Genomic_DNA"/>
</dbReference>
<evidence type="ECO:0000256" key="28">
    <source>
        <dbReference type="ARBA" id="ARBA00048234"/>
    </source>
</evidence>
<evidence type="ECO:0000256" key="15">
    <source>
        <dbReference type="ARBA" id="ARBA00023157"/>
    </source>
</evidence>
<keyword evidence="6" id="KW-0597">Phosphoprotein</keyword>
<evidence type="ECO:0000256" key="8">
    <source>
        <dbReference type="ARBA" id="ARBA00022723"/>
    </source>
</evidence>
<comment type="subcellular location">
    <subcellularLocation>
        <location evidence="2">Cell membrane</location>
        <topology evidence="2">Lipid-anchor</topology>
        <topology evidence="2">GPI-anchor</topology>
    </subcellularLocation>
</comment>
<evidence type="ECO:0000256" key="25">
    <source>
        <dbReference type="ARBA" id="ARBA00047600"/>
    </source>
</evidence>
<keyword evidence="16" id="KW-0325">Glycoprotein</keyword>
<dbReference type="PANTHER" id="PTHR10151">
    <property type="entry name" value="ECTONUCLEOTIDE PYROPHOSPHATASE/PHOSPHODIESTERASE"/>
    <property type="match status" value="1"/>
</dbReference>
<feature type="region of interest" description="Disordered" evidence="32">
    <location>
        <begin position="91"/>
        <end position="120"/>
    </location>
</feature>
<evidence type="ECO:0000256" key="14">
    <source>
        <dbReference type="ARBA" id="ARBA00023136"/>
    </source>
</evidence>
<feature type="compositionally biased region" description="Low complexity" evidence="32">
    <location>
        <begin position="109"/>
        <end position="120"/>
    </location>
</feature>
<evidence type="ECO:0000256" key="5">
    <source>
        <dbReference type="ARBA" id="ARBA00022475"/>
    </source>
</evidence>
<evidence type="ECO:0000256" key="18">
    <source>
        <dbReference type="ARBA" id="ARBA00031167"/>
    </source>
</evidence>
<dbReference type="Proteomes" id="UP000728032">
    <property type="component" value="Unassembled WGS sequence"/>
</dbReference>
<keyword evidence="13" id="KW-0443">Lipid metabolism</keyword>
<keyword evidence="12" id="KW-0442">Lipid degradation</keyword>
<reference evidence="33" key="1">
    <citation type="submission" date="2020-11" db="EMBL/GenBank/DDBJ databases">
        <authorList>
            <person name="Tran Van P."/>
        </authorList>
    </citation>
    <scope>NUCLEOTIDE SEQUENCE</scope>
</reference>
<evidence type="ECO:0000256" key="29">
    <source>
        <dbReference type="ARBA" id="ARBA00048703"/>
    </source>
</evidence>
<comment type="catalytic activity">
    <reaction evidence="29">
        <text>sn-glycerol 3-phosphocholine + H2O = phosphocholine + glycerol + H(+)</text>
        <dbReference type="Rhea" id="RHEA:19545"/>
        <dbReference type="ChEBI" id="CHEBI:15377"/>
        <dbReference type="ChEBI" id="CHEBI:15378"/>
        <dbReference type="ChEBI" id="CHEBI:16870"/>
        <dbReference type="ChEBI" id="CHEBI:17754"/>
        <dbReference type="ChEBI" id="CHEBI:295975"/>
        <dbReference type="EC" id="3.1.4.38"/>
    </reaction>
    <physiologicalReaction direction="left-to-right" evidence="29">
        <dbReference type="Rhea" id="RHEA:19546"/>
    </physiologicalReaction>
</comment>
<comment type="catalytic activity">
    <reaction evidence="27">
        <text>1-hexadecanoyl-sn-glycero-3-phosphocholine + H2O = 1-hexadecanoyl-sn-glycerol + phosphocholine + H(+)</text>
        <dbReference type="Rhea" id="RHEA:41119"/>
        <dbReference type="ChEBI" id="CHEBI:15377"/>
        <dbReference type="ChEBI" id="CHEBI:15378"/>
        <dbReference type="ChEBI" id="CHEBI:72998"/>
        <dbReference type="ChEBI" id="CHEBI:75542"/>
        <dbReference type="ChEBI" id="CHEBI:295975"/>
    </reaction>
    <physiologicalReaction direction="left-to-right" evidence="27">
        <dbReference type="Rhea" id="RHEA:41120"/>
    </physiologicalReaction>
</comment>
<feature type="region of interest" description="Disordered" evidence="32">
    <location>
        <begin position="209"/>
        <end position="242"/>
    </location>
</feature>
<comment type="function">
    <text evidence="20">Choline-specific glycerophosphodiesterase that hydrolyzes glycerophosphocholine (GPC) and lysophosphatidylcholine (LPC) and contributes to supplying choline to the cells. Has a preference for LPC with short (12:0 and 14:0) or polyunsaturated (18:2 and 20:4) fatty acids. In vitro, hydrolyzes only choline-containing lysophospholipids, such as sphingosylphosphorylcholine (SPC), platelet-activating factor (PAF) and lysoPAF, but not other lysophospholipids.</text>
</comment>
<dbReference type="InterPro" id="IPR002591">
    <property type="entry name" value="Phosphodiest/P_Trfase"/>
</dbReference>
<evidence type="ECO:0000256" key="19">
    <source>
        <dbReference type="ARBA" id="ARBA00032556"/>
    </source>
</evidence>
<evidence type="ECO:0000256" key="26">
    <source>
        <dbReference type="ARBA" id="ARBA00047779"/>
    </source>
</evidence>
<keyword evidence="10" id="KW-0378">Hydrolase</keyword>
<evidence type="ECO:0000256" key="30">
    <source>
        <dbReference type="ARBA" id="ARBA00049092"/>
    </source>
</evidence>
<comment type="catalytic activity">
    <reaction evidence="25">
        <text>a 1-acyl-sn-glycero-3-phosphocholine + H2O = a 1-acyl-sn-glycerol + phosphocholine + H(+)</text>
        <dbReference type="Rhea" id="RHEA:44720"/>
        <dbReference type="ChEBI" id="CHEBI:15377"/>
        <dbReference type="ChEBI" id="CHEBI:15378"/>
        <dbReference type="ChEBI" id="CHEBI:58168"/>
        <dbReference type="ChEBI" id="CHEBI:64683"/>
        <dbReference type="ChEBI" id="CHEBI:295975"/>
    </reaction>
    <physiologicalReaction direction="left-to-right" evidence="25">
        <dbReference type="Rhea" id="RHEA:44721"/>
    </physiologicalReaction>
</comment>
<dbReference type="AlphaFoldDB" id="A0A7R9MBQ8"/>
<name>A0A7R9MBQ8_9ACAR</name>
<comment type="catalytic activity">
    <reaction evidence="30">
        <text>1-(9Z,12Z)-octadecadienoyl-sn-glycero-3-phosphocholine + H2O = 1-(9Z,12Z-octadecadienoyl)-sn-glycerol + phosphocholine + H(+)</text>
        <dbReference type="Rhea" id="RHEA:41115"/>
        <dbReference type="ChEBI" id="CHEBI:15377"/>
        <dbReference type="ChEBI" id="CHEBI:15378"/>
        <dbReference type="ChEBI" id="CHEBI:28733"/>
        <dbReference type="ChEBI" id="CHEBI:75561"/>
        <dbReference type="ChEBI" id="CHEBI:295975"/>
    </reaction>
    <physiologicalReaction direction="left-to-right" evidence="30">
        <dbReference type="Rhea" id="RHEA:41116"/>
    </physiologicalReaction>
</comment>
<dbReference type="PANTHER" id="PTHR10151:SF66">
    <property type="entry name" value="GLYCEROPHOSPHOCHOLINE CHOLINEPHOSPHODIESTERASE ENPP6"/>
    <property type="match status" value="1"/>
</dbReference>
<dbReference type="SUPFAM" id="SSF53649">
    <property type="entry name" value="Alkaline phosphatase-like"/>
    <property type="match status" value="1"/>
</dbReference>
<keyword evidence="14" id="KW-0472">Membrane</keyword>
<comment type="catalytic activity">
    <reaction evidence="21">
        <text>1-dodecanoyl-sn-glycero-3-phosphocholine + H2O = 1-dodecanoyl-sn-glycerol + phosphocholine + H(+)</text>
        <dbReference type="Rhea" id="RHEA:41127"/>
        <dbReference type="ChEBI" id="CHEBI:15377"/>
        <dbReference type="ChEBI" id="CHEBI:15378"/>
        <dbReference type="ChEBI" id="CHEBI:74966"/>
        <dbReference type="ChEBI" id="CHEBI:75529"/>
        <dbReference type="ChEBI" id="CHEBI:295975"/>
    </reaction>
    <physiologicalReaction direction="left-to-right" evidence="21">
        <dbReference type="Rhea" id="RHEA:41128"/>
    </physiologicalReaction>
</comment>
<evidence type="ECO:0000256" key="22">
    <source>
        <dbReference type="ARBA" id="ARBA00047322"/>
    </source>
</evidence>
<comment type="catalytic activity">
    <reaction evidence="31">
        <text>1-(5Z,8Z,11Z,14Z-eicosatetraenoyl)-sn-glycero-3-phosphocholine + H2O = 1-(5Z,8Z,11Z,14Z-eicosatetraenoyl)-sn-glycerol + phosphocholine + H(+)</text>
        <dbReference type="Rhea" id="RHEA:41003"/>
        <dbReference type="ChEBI" id="CHEBI:15377"/>
        <dbReference type="ChEBI" id="CHEBI:15378"/>
        <dbReference type="ChEBI" id="CHEBI:34071"/>
        <dbReference type="ChEBI" id="CHEBI:74344"/>
        <dbReference type="ChEBI" id="CHEBI:295975"/>
    </reaction>
    <physiologicalReaction direction="left-to-right" evidence="31">
        <dbReference type="Rhea" id="RHEA:41004"/>
    </physiologicalReaction>
</comment>
<keyword evidence="34" id="KW-1185">Reference proteome</keyword>
<dbReference type="GO" id="GO:0005886">
    <property type="term" value="C:plasma membrane"/>
    <property type="evidence" value="ECO:0007669"/>
    <property type="project" value="UniProtKB-SubCell"/>
</dbReference>
<dbReference type="EMBL" id="CAJPVJ010012688">
    <property type="protein sequence ID" value="CAG2174456.1"/>
    <property type="molecule type" value="Genomic_DNA"/>
</dbReference>